<feature type="region of interest" description="Disordered" evidence="1">
    <location>
        <begin position="1"/>
        <end position="41"/>
    </location>
</feature>
<accession>A0A915HK38</accession>
<dbReference type="Proteomes" id="UP000887565">
    <property type="component" value="Unplaced"/>
</dbReference>
<evidence type="ECO:0000313" key="2">
    <source>
        <dbReference type="Proteomes" id="UP000887565"/>
    </source>
</evidence>
<evidence type="ECO:0000256" key="1">
    <source>
        <dbReference type="SAM" id="MobiDB-lite"/>
    </source>
</evidence>
<evidence type="ECO:0000313" key="3">
    <source>
        <dbReference type="WBParaSite" id="nRc.2.0.1.t02024-RA"/>
    </source>
</evidence>
<name>A0A915HK38_ROMCU</name>
<protein>
    <submittedName>
        <fullName evidence="3">Uncharacterized protein</fullName>
    </submittedName>
</protein>
<dbReference type="WBParaSite" id="nRc.2.0.1.t02024-RA">
    <property type="protein sequence ID" value="nRc.2.0.1.t02024-RA"/>
    <property type="gene ID" value="nRc.2.0.1.g02024"/>
</dbReference>
<organism evidence="2 3">
    <name type="scientific">Romanomermis culicivorax</name>
    <name type="common">Nematode worm</name>
    <dbReference type="NCBI Taxonomy" id="13658"/>
    <lineage>
        <taxon>Eukaryota</taxon>
        <taxon>Metazoa</taxon>
        <taxon>Ecdysozoa</taxon>
        <taxon>Nematoda</taxon>
        <taxon>Enoplea</taxon>
        <taxon>Dorylaimia</taxon>
        <taxon>Mermithida</taxon>
        <taxon>Mermithoidea</taxon>
        <taxon>Mermithidae</taxon>
        <taxon>Romanomermis</taxon>
    </lineage>
</organism>
<keyword evidence="2" id="KW-1185">Reference proteome</keyword>
<sequence length="74" mass="8591">MPPQRTIRGNQQIEPDRQKQDNDAQQLPTKDIHDTGPAPNQLWRRHEHKCRRIYHRCPQPVSAEDLPVKGFGAS</sequence>
<proteinExistence type="predicted"/>
<reference evidence="3" key="1">
    <citation type="submission" date="2022-11" db="UniProtKB">
        <authorList>
            <consortium name="WormBaseParasite"/>
        </authorList>
    </citation>
    <scope>IDENTIFICATION</scope>
</reference>
<dbReference type="AlphaFoldDB" id="A0A915HK38"/>